<feature type="compositionally biased region" description="Basic and acidic residues" evidence="2">
    <location>
        <begin position="144"/>
        <end position="161"/>
    </location>
</feature>
<keyword evidence="1" id="KW-0175">Coiled coil</keyword>
<feature type="domain" description="GAG-pre-integrase" evidence="4">
    <location>
        <begin position="403"/>
        <end position="455"/>
    </location>
</feature>
<keyword evidence="5" id="KW-0808">Transferase</keyword>
<name>A0A6L2J4F0_TANCI</name>
<feature type="compositionally biased region" description="Polar residues" evidence="2">
    <location>
        <begin position="1478"/>
        <end position="1487"/>
    </location>
</feature>
<dbReference type="PANTHER" id="PTHR11439:SF495">
    <property type="entry name" value="REVERSE TRANSCRIPTASE, RNA-DEPENDENT DNA POLYMERASE-RELATED"/>
    <property type="match status" value="1"/>
</dbReference>
<evidence type="ECO:0000256" key="2">
    <source>
        <dbReference type="SAM" id="MobiDB-lite"/>
    </source>
</evidence>
<proteinExistence type="predicted"/>
<feature type="compositionally biased region" description="Basic and acidic residues" evidence="2">
    <location>
        <begin position="525"/>
        <end position="557"/>
    </location>
</feature>
<protein>
    <submittedName>
        <fullName evidence="5">Putative reverse transcriptase, RNA-dependent DNA polymerase</fullName>
    </submittedName>
</protein>
<keyword evidence="5" id="KW-0695">RNA-directed DNA polymerase</keyword>
<feature type="compositionally biased region" description="Low complexity" evidence="2">
    <location>
        <begin position="558"/>
        <end position="569"/>
    </location>
</feature>
<feature type="region of interest" description="Disordered" evidence="2">
    <location>
        <begin position="1085"/>
        <end position="1104"/>
    </location>
</feature>
<dbReference type="GO" id="GO:0003964">
    <property type="term" value="F:RNA-directed DNA polymerase activity"/>
    <property type="evidence" value="ECO:0007669"/>
    <property type="project" value="UniProtKB-KW"/>
</dbReference>
<feature type="compositionally biased region" description="Basic and acidic residues" evidence="2">
    <location>
        <begin position="1086"/>
        <end position="1098"/>
    </location>
</feature>
<evidence type="ECO:0000256" key="1">
    <source>
        <dbReference type="SAM" id="Coils"/>
    </source>
</evidence>
<dbReference type="InterPro" id="IPR025724">
    <property type="entry name" value="GAG-pre-integrase_dom"/>
</dbReference>
<evidence type="ECO:0000313" key="5">
    <source>
        <dbReference type="EMBL" id="GEU31903.1"/>
    </source>
</evidence>
<dbReference type="PANTHER" id="PTHR11439">
    <property type="entry name" value="GAG-POL-RELATED RETROTRANSPOSON"/>
    <property type="match status" value="1"/>
</dbReference>
<accession>A0A6L2J4F0</accession>
<dbReference type="EMBL" id="BKCJ010000298">
    <property type="protein sequence ID" value="GEU31903.1"/>
    <property type="molecule type" value="Genomic_DNA"/>
</dbReference>
<dbReference type="Pfam" id="PF07727">
    <property type="entry name" value="RVT_2"/>
    <property type="match status" value="1"/>
</dbReference>
<feature type="region of interest" description="Disordered" evidence="2">
    <location>
        <begin position="1519"/>
        <end position="1551"/>
    </location>
</feature>
<gene>
    <name evidence="5" type="ORF">Tci_003881</name>
</gene>
<dbReference type="CDD" id="cd09272">
    <property type="entry name" value="RNase_HI_RT_Ty1"/>
    <property type="match status" value="1"/>
</dbReference>
<dbReference type="Pfam" id="PF13976">
    <property type="entry name" value="gag_pre-integrs"/>
    <property type="match status" value="1"/>
</dbReference>
<feature type="compositionally biased region" description="Basic and acidic residues" evidence="2">
    <location>
        <begin position="1530"/>
        <end position="1545"/>
    </location>
</feature>
<feature type="region of interest" description="Disordered" evidence="2">
    <location>
        <begin position="512"/>
        <end position="572"/>
    </location>
</feature>
<keyword evidence="5" id="KW-0548">Nucleotidyltransferase</keyword>
<feature type="domain" description="Reverse transcriptase Ty1/copia-type" evidence="3">
    <location>
        <begin position="662"/>
        <end position="791"/>
    </location>
</feature>
<organism evidence="5">
    <name type="scientific">Tanacetum cinerariifolium</name>
    <name type="common">Dalmatian daisy</name>
    <name type="synonym">Chrysanthemum cinerariifolium</name>
    <dbReference type="NCBI Taxonomy" id="118510"/>
    <lineage>
        <taxon>Eukaryota</taxon>
        <taxon>Viridiplantae</taxon>
        <taxon>Streptophyta</taxon>
        <taxon>Embryophyta</taxon>
        <taxon>Tracheophyta</taxon>
        <taxon>Spermatophyta</taxon>
        <taxon>Magnoliopsida</taxon>
        <taxon>eudicotyledons</taxon>
        <taxon>Gunneridae</taxon>
        <taxon>Pentapetalae</taxon>
        <taxon>asterids</taxon>
        <taxon>campanulids</taxon>
        <taxon>Asterales</taxon>
        <taxon>Asteraceae</taxon>
        <taxon>Asteroideae</taxon>
        <taxon>Anthemideae</taxon>
        <taxon>Anthemidinae</taxon>
        <taxon>Tanacetum</taxon>
    </lineage>
</organism>
<evidence type="ECO:0000259" key="4">
    <source>
        <dbReference type="Pfam" id="PF13976"/>
    </source>
</evidence>
<evidence type="ECO:0000259" key="3">
    <source>
        <dbReference type="Pfam" id="PF07727"/>
    </source>
</evidence>
<comment type="caution">
    <text evidence="5">The sequence shown here is derived from an EMBL/GenBank/DDBJ whole genome shotgun (WGS) entry which is preliminary data.</text>
</comment>
<feature type="region of interest" description="Disordered" evidence="2">
    <location>
        <begin position="1432"/>
        <end position="1495"/>
    </location>
</feature>
<sequence>MISRRQGWGSIDYNPWEIIENGNASIVTKIVDGKETVIPPTTVEEKAQRRAELKARSNLLIALPNEHQLKFYSYKDAKSLMQAIKNRFGDINQKFLRSLSQEWTMHTIVWRNKPEIETLSLDDLFNNLKAYESKRGLFAREYRAPKNQDNRNREPSRRTVPVEKTTSNALVTQYDFVDESVSAYVVEKPIVESNEPKTASKENGAPIIDDWVSETVTVNTARPVTIAHPERTINAAKPRSCFSNSAYLIVKRPINNITTSKNSKVNQKVNTVRATHVNTARPKVNTARPKVVLNVVQGNQAHDRKHIPSYILYIEIDGGFVAFGGNSKRGKINKNGKIRIGKLDFKDVYFVKELKFNLFSVSQMCDKKNSVLFTDTACIVLSPEFKLTDENHVLLKVPRKENMYNVDLRNVVPQGGLTCLFAKAKSSTLWHRMLGHVNFKTINKLVKGNLVRGRKHALSFMRPFGCPVTILNTIDHLGNQSNGSAGKARVETVPNKDYILLPLWTQDPLFSFSSKDSPSDGFKPLGEEEKKDAEDLGNKDNEVLSIKEPRVNQEKDANVNNTNSINTVSPTDNAAGIEDNAVNENIVYGCADDLNMPELEDISIFKDSNEDVFGVEADLNNLGSTFQVSPILTTRIHKDHPLEQVIEDLHSAPQTRRMTKSTLVDLPHSKRAIGTKWVYRNKKDERGIMVRNKARLVAQGDTQKEGIDYDEVFAIVAKIEAIRVLLAYASFKDFFVYQMDVKSAFLYGQIKEEVYVCQPPGFEDLEFPDKVYNVEKALYALHQALKAWTTITPMETSKPLIKDENAKDDSPFDLEAYTDSDYAGVSLDRKFTTGGCQFLRSRLISWQCKKQTIVANSTIKAEYVAASNCCGQVLWIQNQMMDYGYNFINTKIFIDNESTICIVKNTMFHSKTKHIEIRHHFIRDSYEKRLIQVLKIHTDHNVADLLTKAFYKSKANADFAKVVDFLNDIPIRYALTRGDSVKRAATTAAGLDAEHDSGTINRTQSTAIPIVPFPQGFSAGGRPRRQETIGDIPAQTRFERLSKQSNDPPLLRVNTLRSREDNMKLKELMELYTKLSARIGTSRKRNLGEEDASKQERNDFDDEGFDADMNDVFKYVERDVEQVISAAEDEVSIGDAFNTAATEVNTASASVTTAGISVSTVEPNTPPSTTTTTVIEDEDLTIAQTLVKMRSKKSKAIGVVMKEPSETATRPTIPPQKHDPKDKEKEVAINAIPLAIKTAPIVGFKIHRKGRNGYYEIMRAGGSAKTYLLLSQLLKEFDREDLENPWKFWYTIKKVKDLKSYEILLANKTRILNAKVFRKILDIYPRVESEEFTKSKGKGLQRKKTADTHVANVDVFEESDSEPARKRTASRRVVKKKVTISITDNIIPDPDVSLELGKSISLTEAAEEEAARQVHATHARIVTKSILEPARRRPPGIAFRDTSKVSKKVSFDPSQKLKGTGGLNKGTGRKPEVPGESTVVSATLSEGTDQRDDEEVEWIYFDEDDEKKDDADNDKSISLEMTDDEETEDEFVHGDKQVNKNKDEEMSNDEVEASGIGDAEIYDVAKVDAKMIKEIKDDAKKVELPSTSSSLSSPSVLTVLVLVIFEPSILTPIPKTPLMAHVTTLLTHTSVSTIPPIPHQTTTPIPTPPIITDALTIIATIPESNALTDDCVPRSLFWREDPNRDGERGFDYLTSALVSSKAYRKGYRASRGGFPYWGDLRAEREGTSSIPPVECMSVKNALAIQRCELSHKELDEFLSSYSIPLEYRVMLPTPTQTILDAPHGFFNLCKVGRWLTFQRRPKKHFPSLLARVITRIEGWLHPFFFIQDIIVPSKIPQLLLKENMLEVKSFKDKLPSEMSFKNFIYTEDDEDLTFLPKYFSPGFNIGSPFVSINTEPVRADEELVVEPTTEFMNERMGTTADLGGVLKGILLFFTLGVLRTALGRGITKQREVLQGLLELSCKEEYEGLQTKCEAAMTDFDKNPVVLILQEKMSSLVASLEVEKANLEATEALLRQEIEKVKHDRRDVASKVVPYACMELLYSDEFGTLIGKLVSSAITFEDLLLKKPPTLQKHVPLRTQMLVPSSRLATSSSAPAL</sequence>
<reference evidence="5" key="1">
    <citation type="journal article" date="2019" name="Sci. Rep.">
        <title>Draft genome of Tanacetum cinerariifolium, the natural source of mosquito coil.</title>
        <authorList>
            <person name="Yamashiro T."/>
            <person name="Shiraishi A."/>
            <person name="Satake H."/>
            <person name="Nakayama K."/>
        </authorList>
    </citation>
    <scope>NUCLEOTIDE SEQUENCE</scope>
</reference>
<feature type="region of interest" description="Disordered" evidence="2">
    <location>
        <begin position="144"/>
        <end position="164"/>
    </location>
</feature>
<dbReference type="InterPro" id="IPR013103">
    <property type="entry name" value="RVT_2"/>
</dbReference>
<feature type="coiled-coil region" evidence="1">
    <location>
        <begin position="1989"/>
        <end position="2023"/>
    </location>
</feature>